<dbReference type="Pfam" id="PF25917">
    <property type="entry name" value="BSH_RND"/>
    <property type="match status" value="1"/>
</dbReference>
<dbReference type="Gene3D" id="1.10.287.470">
    <property type="entry name" value="Helix hairpin bin"/>
    <property type="match status" value="1"/>
</dbReference>
<dbReference type="Pfam" id="PF25944">
    <property type="entry name" value="Beta-barrel_RND"/>
    <property type="match status" value="1"/>
</dbReference>
<dbReference type="Gene3D" id="2.40.30.170">
    <property type="match status" value="1"/>
</dbReference>
<dbReference type="InterPro" id="IPR058626">
    <property type="entry name" value="MdtA-like_b-barrel"/>
</dbReference>
<dbReference type="PANTHER" id="PTHR30469:SF36">
    <property type="entry name" value="BLL3903 PROTEIN"/>
    <property type="match status" value="1"/>
</dbReference>
<evidence type="ECO:0000259" key="8">
    <source>
        <dbReference type="Pfam" id="PF25876"/>
    </source>
</evidence>
<name>A0ABU0JH20_9HYPH</name>
<evidence type="ECO:0000256" key="5">
    <source>
        <dbReference type="ARBA" id="ARBA00022519"/>
    </source>
</evidence>
<dbReference type="RefSeq" id="WP_307282091.1">
    <property type="nucleotide sequence ID" value="NZ_JAUSVX010000017.1"/>
</dbReference>
<evidence type="ECO:0000259" key="10">
    <source>
        <dbReference type="Pfam" id="PF25944"/>
    </source>
</evidence>
<keyword evidence="3" id="KW-0813">Transport</keyword>
<gene>
    <name evidence="12" type="ORF">QO011_006621</name>
</gene>
<dbReference type="Gene3D" id="2.40.50.100">
    <property type="match status" value="1"/>
</dbReference>
<comment type="caution">
    <text evidence="12">The sequence shown here is derived from an EMBL/GenBank/DDBJ whole genome shotgun (WGS) entry which is preliminary data.</text>
</comment>
<feature type="domain" description="Multidrug resistance protein MdtA-like alpha-helical hairpin" evidence="8">
    <location>
        <begin position="137"/>
        <end position="206"/>
    </location>
</feature>
<dbReference type="NCBIfam" id="TIGR01730">
    <property type="entry name" value="RND_mfp"/>
    <property type="match status" value="1"/>
</dbReference>
<reference evidence="12 13" key="1">
    <citation type="submission" date="2023-07" db="EMBL/GenBank/DDBJ databases">
        <title>Genomic Encyclopedia of Type Strains, Phase IV (KMG-IV): sequencing the most valuable type-strain genomes for metagenomic binning, comparative biology and taxonomic classification.</title>
        <authorList>
            <person name="Goeker M."/>
        </authorList>
    </citation>
    <scope>NUCLEOTIDE SEQUENCE [LARGE SCALE GENOMIC DNA]</scope>
    <source>
        <strain evidence="12 13">DSM 19619</strain>
    </source>
</reference>
<evidence type="ECO:0000256" key="6">
    <source>
        <dbReference type="ARBA" id="ARBA00023136"/>
    </source>
</evidence>
<dbReference type="PANTHER" id="PTHR30469">
    <property type="entry name" value="MULTIDRUG RESISTANCE PROTEIN MDTA"/>
    <property type="match status" value="1"/>
</dbReference>
<protein>
    <submittedName>
        <fullName evidence="12">Multidrug efflux system membrane fusion protein</fullName>
    </submittedName>
</protein>
<dbReference type="Proteomes" id="UP001242480">
    <property type="component" value="Unassembled WGS sequence"/>
</dbReference>
<dbReference type="Pfam" id="PF25967">
    <property type="entry name" value="RND-MFP_C"/>
    <property type="match status" value="1"/>
</dbReference>
<evidence type="ECO:0000313" key="12">
    <source>
        <dbReference type="EMBL" id="MDQ0473585.1"/>
    </source>
</evidence>
<feature type="domain" description="Multidrug resistance protein MdtA-like C-terminal permuted SH3" evidence="11">
    <location>
        <begin position="329"/>
        <end position="387"/>
    </location>
</feature>
<keyword evidence="5" id="KW-0997">Cell inner membrane</keyword>
<feature type="domain" description="Multidrug resistance protein MdtA-like beta-barrel" evidence="10">
    <location>
        <begin position="243"/>
        <end position="326"/>
    </location>
</feature>
<evidence type="ECO:0000256" key="7">
    <source>
        <dbReference type="SAM" id="MobiDB-lite"/>
    </source>
</evidence>
<evidence type="ECO:0000256" key="2">
    <source>
        <dbReference type="ARBA" id="ARBA00009477"/>
    </source>
</evidence>
<sequence length="420" mass="44322">MKRLSKVVVVLLLVGGVGWWQRATLVPLVARVVPQSAPYLAAVPAFAATLRAEPAGADATAKAAPKPAPVPVTVAQVRKADFPVYLTGLGTVQAYDTVTVRSRVDGQITKVFFKQGQMVKEGDPLVEIDKRPYRAALDQAVAKKAQDEASLRDDKLNLQRYQSLAKQDFASRQQLDTQQALVDQLTAQIQGDQATIDNAQTQLDYTSIKSPLTGKTGFRLVDPGNIVHASDTNGIVTIVKLQPISVVYTAPEESIPAINKALAAGEVPVAALSSDGQSVLSRGHLALVDNAVNEASGTIGMKATFENGDNALWPGLSVSTRMRVDTLKQVVVVPEDTVQRGPNGLYAFVVGADNKVAMQTIKVSQTGTGQSVITDGLTPGQTVVVEGQYRLQPGTEVAATPMGGQAGGDKLAEASEQGAH</sequence>
<comment type="similarity">
    <text evidence="2">Belongs to the membrane fusion protein (MFP) (TC 8.A.1) family.</text>
</comment>
<dbReference type="Gene3D" id="2.40.420.20">
    <property type="match status" value="1"/>
</dbReference>
<evidence type="ECO:0000259" key="11">
    <source>
        <dbReference type="Pfam" id="PF25967"/>
    </source>
</evidence>
<feature type="domain" description="Multidrug resistance protein MdtA-like barrel-sandwich hybrid" evidence="9">
    <location>
        <begin position="97"/>
        <end position="238"/>
    </location>
</feature>
<feature type="region of interest" description="Disordered" evidence="7">
    <location>
        <begin position="399"/>
        <end position="420"/>
    </location>
</feature>
<organism evidence="12 13">
    <name type="scientific">Labrys wisconsinensis</name>
    <dbReference type="NCBI Taxonomy" id="425677"/>
    <lineage>
        <taxon>Bacteria</taxon>
        <taxon>Pseudomonadati</taxon>
        <taxon>Pseudomonadota</taxon>
        <taxon>Alphaproteobacteria</taxon>
        <taxon>Hyphomicrobiales</taxon>
        <taxon>Xanthobacteraceae</taxon>
        <taxon>Labrys</taxon>
    </lineage>
</organism>
<keyword evidence="6" id="KW-0472">Membrane</keyword>
<dbReference type="InterPro" id="IPR058624">
    <property type="entry name" value="MdtA-like_HH"/>
</dbReference>
<keyword evidence="4" id="KW-1003">Cell membrane</keyword>
<dbReference type="InterPro" id="IPR058627">
    <property type="entry name" value="MdtA-like_C"/>
</dbReference>
<evidence type="ECO:0000256" key="3">
    <source>
        <dbReference type="ARBA" id="ARBA00022448"/>
    </source>
</evidence>
<dbReference type="EMBL" id="JAUSVX010000017">
    <property type="protein sequence ID" value="MDQ0473585.1"/>
    <property type="molecule type" value="Genomic_DNA"/>
</dbReference>
<dbReference type="SUPFAM" id="SSF111369">
    <property type="entry name" value="HlyD-like secretion proteins"/>
    <property type="match status" value="1"/>
</dbReference>
<evidence type="ECO:0000313" key="13">
    <source>
        <dbReference type="Proteomes" id="UP001242480"/>
    </source>
</evidence>
<dbReference type="Pfam" id="PF25876">
    <property type="entry name" value="HH_MFP_RND"/>
    <property type="match status" value="1"/>
</dbReference>
<evidence type="ECO:0000256" key="4">
    <source>
        <dbReference type="ARBA" id="ARBA00022475"/>
    </source>
</evidence>
<evidence type="ECO:0000259" key="9">
    <source>
        <dbReference type="Pfam" id="PF25917"/>
    </source>
</evidence>
<comment type="subcellular location">
    <subcellularLocation>
        <location evidence="1">Cell membrane</location>
    </subcellularLocation>
</comment>
<evidence type="ECO:0000256" key="1">
    <source>
        <dbReference type="ARBA" id="ARBA00004236"/>
    </source>
</evidence>
<dbReference type="InterPro" id="IPR006143">
    <property type="entry name" value="RND_pump_MFP"/>
</dbReference>
<keyword evidence="13" id="KW-1185">Reference proteome</keyword>
<dbReference type="InterPro" id="IPR058625">
    <property type="entry name" value="MdtA-like_BSH"/>
</dbReference>
<proteinExistence type="inferred from homology"/>
<accession>A0ABU0JH20</accession>